<evidence type="ECO:0000256" key="5">
    <source>
        <dbReference type="ARBA" id="ARBA00022519"/>
    </source>
</evidence>
<evidence type="ECO:0000256" key="7">
    <source>
        <dbReference type="ARBA" id="ARBA00022989"/>
    </source>
</evidence>
<feature type="transmembrane region" description="Helical" evidence="9">
    <location>
        <begin position="84"/>
        <end position="105"/>
    </location>
</feature>
<dbReference type="InterPro" id="IPR004638">
    <property type="entry name" value="EmrB-like"/>
</dbReference>
<dbReference type="GO" id="GO:0022857">
    <property type="term" value="F:transmembrane transporter activity"/>
    <property type="evidence" value="ECO:0007669"/>
    <property type="project" value="InterPro"/>
</dbReference>
<feature type="transmembrane region" description="Helical" evidence="9">
    <location>
        <begin position="237"/>
        <end position="256"/>
    </location>
</feature>
<keyword evidence="5" id="KW-0997">Cell inner membrane</keyword>
<feature type="transmembrane region" description="Helical" evidence="9">
    <location>
        <begin position="58"/>
        <end position="77"/>
    </location>
</feature>
<evidence type="ECO:0000313" key="11">
    <source>
        <dbReference type="EMBL" id="VWD19091.1"/>
    </source>
</evidence>
<dbReference type="PANTHER" id="PTHR42718">
    <property type="entry name" value="MAJOR FACILITATOR SUPERFAMILY MULTIDRUG TRANSPORTER MFSC"/>
    <property type="match status" value="1"/>
</dbReference>
<keyword evidence="8 9" id="KW-0472">Membrane</keyword>
<keyword evidence="7 9" id="KW-1133">Transmembrane helix</keyword>
<dbReference type="CDD" id="cd17503">
    <property type="entry name" value="MFS_LmrB_MDR_like"/>
    <property type="match status" value="1"/>
</dbReference>
<feature type="transmembrane region" description="Helical" evidence="9">
    <location>
        <begin position="365"/>
        <end position="392"/>
    </location>
</feature>
<comment type="subcellular location">
    <subcellularLocation>
        <location evidence="1">Cell inner membrane</location>
        <topology evidence="1">Multi-pass membrane protein</topology>
    </subcellularLocation>
</comment>
<evidence type="ECO:0000256" key="8">
    <source>
        <dbReference type="ARBA" id="ARBA00023136"/>
    </source>
</evidence>
<dbReference type="InterPro" id="IPR020846">
    <property type="entry name" value="MFS_dom"/>
</dbReference>
<sequence length="517" mass="55644">MTTPNAAPLPPLAGAKLVLASIALALATFMNVLDITIANVSIPSIAGDIGVSASQGTWVITSFAVANAIAVPLTGWLTQRYGQVRLFVAAVLLFVVASLLCGLATNLGTLILFRILQGAAAGPMIPLSQALLLQSYPKQKSGTALSMWAMTTMIAPVLGPILGGWISDNISWPWIFYINIPTGLFAAWLTWLLLRDRESPRVKKPIDRMGLALLVIWVGCLQVMLDKGRELDWFSSSLIVALAVIAFVAFVLFVIWETTQSHPVVDLSLFARRNFAIGTTAISLGYGVFFANLVLLPLWLQQFAGYTATWAGIVSAPVGLLALLLSPTVGKNVGRVDVRWLASLSFFVFAVVCLMRSRFNMQADIWTIMAPQFVQGAAMATFFVPLTALALSGLPQSRLPAASGLYNFVRITAGAFGASAVGTLWESRADVHHVRLAEMVTPDSTMTRAALDNLAHLGYSLAQSYQFLEHQINTQAYMLAANELFWGSAVLFLLLIGVVWLARPVRPQGSVDAGGAH</sequence>
<evidence type="ECO:0000256" key="9">
    <source>
        <dbReference type="SAM" id="Phobius"/>
    </source>
</evidence>
<feature type="transmembrane region" description="Helical" evidence="9">
    <location>
        <begin position="277"/>
        <end position="300"/>
    </location>
</feature>
<dbReference type="PRINTS" id="PR01036">
    <property type="entry name" value="TCRTETB"/>
</dbReference>
<dbReference type="FunFam" id="1.20.1720.10:FF:000002">
    <property type="entry name" value="Multidrug resistance protein B"/>
    <property type="match status" value="1"/>
</dbReference>
<feature type="transmembrane region" description="Helical" evidence="9">
    <location>
        <begin position="306"/>
        <end position="326"/>
    </location>
</feature>
<proteinExistence type="inferred from homology"/>
<dbReference type="InterPro" id="IPR011701">
    <property type="entry name" value="MFS"/>
</dbReference>
<organism evidence="11 12">
    <name type="scientific">Burkholderia lata (strain ATCC 17760 / DSM 23089 / LMG 22485 / NCIMB 9086 / R18194 / 383)</name>
    <dbReference type="NCBI Taxonomy" id="482957"/>
    <lineage>
        <taxon>Bacteria</taxon>
        <taxon>Pseudomonadati</taxon>
        <taxon>Pseudomonadota</taxon>
        <taxon>Betaproteobacteria</taxon>
        <taxon>Burkholderiales</taxon>
        <taxon>Burkholderiaceae</taxon>
        <taxon>Burkholderia</taxon>
        <taxon>Burkholderia cepacia complex</taxon>
    </lineage>
</organism>
<dbReference type="AlphaFoldDB" id="A0A6P2YAJ9"/>
<dbReference type="Proteomes" id="UP000494274">
    <property type="component" value="Unassembled WGS sequence"/>
</dbReference>
<dbReference type="InterPro" id="IPR036259">
    <property type="entry name" value="MFS_trans_sf"/>
</dbReference>
<comment type="similarity">
    <text evidence="2">Belongs to the major facilitator superfamily. EmrB family.</text>
</comment>
<dbReference type="PROSITE" id="PS50850">
    <property type="entry name" value="MFS"/>
    <property type="match status" value="1"/>
</dbReference>
<dbReference type="GO" id="GO:1990961">
    <property type="term" value="P:xenobiotic detoxification by transmembrane export across the plasma membrane"/>
    <property type="evidence" value="ECO:0007669"/>
    <property type="project" value="UniProtKB-ARBA"/>
</dbReference>
<feature type="transmembrane region" description="Helical" evidence="9">
    <location>
        <begin position="145"/>
        <end position="166"/>
    </location>
</feature>
<name>A0A6P2YAJ9_BURL3</name>
<dbReference type="NCBIfam" id="TIGR00711">
    <property type="entry name" value="efflux_EmrB"/>
    <property type="match status" value="1"/>
</dbReference>
<accession>A0A6P2YAJ9</accession>
<feature type="transmembrane region" description="Helical" evidence="9">
    <location>
        <begin position="338"/>
        <end position="359"/>
    </location>
</feature>
<feature type="transmembrane region" description="Helical" evidence="9">
    <location>
        <begin position="111"/>
        <end position="133"/>
    </location>
</feature>
<evidence type="ECO:0000256" key="3">
    <source>
        <dbReference type="ARBA" id="ARBA00022448"/>
    </source>
</evidence>
<evidence type="ECO:0000256" key="1">
    <source>
        <dbReference type="ARBA" id="ARBA00004429"/>
    </source>
</evidence>
<evidence type="ECO:0000256" key="2">
    <source>
        <dbReference type="ARBA" id="ARBA00008537"/>
    </source>
</evidence>
<dbReference type="SUPFAM" id="SSF103473">
    <property type="entry name" value="MFS general substrate transporter"/>
    <property type="match status" value="1"/>
</dbReference>
<evidence type="ECO:0000256" key="6">
    <source>
        <dbReference type="ARBA" id="ARBA00022692"/>
    </source>
</evidence>
<keyword evidence="4" id="KW-1003">Cell membrane</keyword>
<feature type="transmembrane region" description="Helical" evidence="9">
    <location>
        <begin position="17"/>
        <end position="38"/>
    </location>
</feature>
<keyword evidence="6 9" id="KW-0812">Transmembrane</keyword>
<dbReference type="PANTHER" id="PTHR42718:SF9">
    <property type="entry name" value="MAJOR FACILITATOR SUPERFAMILY MULTIDRUG TRANSPORTER MFSC"/>
    <property type="match status" value="1"/>
</dbReference>
<evidence type="ECO:0000259" key="10">
    <source>
        <dbReference type="PROSITE" id="PS50850"/>
    </source>
</evidence>
<evidence type="ECO:0000256" key="4">
    <source>
        <dbReference type="ARBA" id="ARBA00022475"/>
    </source>
</evidence>
<feature type="domain" description="Major facilitator superfamily (MFS) profile" evidence="10">
    <location>
        <begin position="20"/>
        <end position="507"/>
    </location>
</feature>
<gene>
    <name evidence="11" type="ORF">BLA18112_05218</name>
</gene>
<feature type="transmembrane region" description="Helical" evidence="9">
    <location>
        <begin position="484"/>
        <end position="502"/>
    </location>
</feature>
<evidence type="ECO:0000313" key="12">
    <source>
        <dbReference type="Proteomes" id="UP000494274"/>
    </source>
</evidence>
<dbReference type="GO" id="GO:0005886">
    <property type="term" value="C:plasma membrane"/>
    <property type="evidence" value="ECO:0007669"/>
    <property type="project" value="UniProtKB-SubCell"/>
</dbReference>
<reference evidence="11 12" key="1">
    <citation type="submission" date="2019-09" db="EMBL/GenBank/DDBJ databases">
        <authorList>
            <person name="Depoorter E."/>
        </authorList>
    </citation>
    <scope>NUCLEOTIDE SEQUENCE [LARGE SCALE GENOMIC DNA]</scope>
    <source>
        <strain evidence="11">R-18112</strain>
    </source>
</reference>
<dbReference type="Gene3D" id="1.20.1720.10">
    <property type="entry name" value="Multidrug resistance protein D"/>
    <property type="match status" value="1"/>
</dbReference>
<keyword evidence="3" id="KW-0813">Transport</keyword>
<dbReference type="RefSeq" id="WP_175045939.1">
    <property type="nucleotide sequence ID" value="NZ_CABVQI010000018.1"/>
</dbReference>
<protein>
    <submittedName>
        <fullName evidence="11">EmrB/QacA family protein drug resistance transporter</fullName>
    </submittedName>
</protein>
<dbReference type="GO" id="GO:0015721">
    <property type="term" value="P:bile acid and bile salt transport"/>
    <property type="evidence" value="ECO:0007669"/>
    <property type="project" value="UniProtKB-ARBA"/>
</dbReference>
<dbReference type="Pfam" id="PF07690">
    <property type="entry name" value="MFS_1"/>
    <property type="match status" value="1"/>
</dbReference>
<feature type="transmembrane region" description="Helical" evidence="9">
    <location>
        <begin position="172"/>
        <end position="194"/>
    </location>
</feature>
<dbReference type="Gene3D" id="1.20.1250.20">
    <property type="entry name" value="MFS general substrate transporter like domains"/>
    <property type="match status" value="1"/>
</dbReference>
<feature type="transmembrane region" description="Helical" evidence="9">
    <location>
        <begin position="404"/>
        <end position="425"/>
    </location>
</feature>
<dbReference type="EMBL" id="CABVQI010000018">
    <property type="protein sequence ID" value="VWD19091.1"/>
    <property type="molecule type" value="Genomic_DNA"/>
</dbReference>